<evidence type="ECO:0000259" key="3">
    <source>
        <dbReference type="PROSITE" id="PS50885"/>
    </source>
</evidence>
<protein>
    <submittedName>
        <fullName evidence="4">Methyl-accepting chemotaxis protein</fullName>
    </submittedName>
</protein>
<comment type="similarity">
    <text evidence="2">Belongs to the methyl-accepting chemotaxis (MCP) protein family.</text>
</comment>
<dbReference type="EMBL" id="JAFLNA010000007">
    <property type="protein sequence ID" value="MBO0131929.1"/>
    <property type="molecule type" value="Genomic_DNA"/>
</dbReference>
<evidence type="ECO:0000256" key="1">
    <source>
        <dbReference type="ARBA" id="ARBA00022500"/>
    </source>
</evidence>
<name>A0ABS3EIX6_9HYPH</name>
<dbReference type="SUPFAM" id="SSF158472">
    <property type="entry name" value="HAMP domain-like"/>
    <property type="match status" value="1"/>
</dbReference>
<feature type="domain" description="HAMP" evidence="3">
    <location>
        <begin position="20"/>
        <end position="73"/>
    </location>
</feature>
<keyword evidence="1" id="KW-0145">Chemotaxis</keyword>
<evidence type="ECO:0000313" key="5">
    <source>
        <dbReference type="Proteomes" id="UP000664699"/>
    </source>
</evidence>
<accession>A0ABS3EIX6</accession>
<keyword evidence="5" id="KW-1185">Reference proteome</keyword>
<dbReference type="Gene3D" id="6.10.340.10">
    <property type="match status" value="1"/>
</dbReference>
<sequence length="162" mass="17627">MAVMIGGTLLACVGAIFLIEPLRAPLKGVASTMSRLADGDLSVDIDGSERRDEVGDMVRATIVFRDAARENLRLEEEAAAARRLAGEEASRRSSEMDRNERQLKQAISALSVVLQFLSKGDLEKGMDSNLASDFIEMATTYNDAVEALRSTISDVREATDEM</sequence>
<dbReference type="PROSITE" id="PS50885">
    <property type="entry name" value="HAMP"/>
    <property type="match status" value="2"/>
</dbReference>
<dbReference type="CDD" id="cd06225">
    <property type="entry name" value="HAMP"/>
    <property type="match status" value="1"/>
</dbReference>
<comment type="caution">
    <text evidence="4">The sequence shown here is derived from an EMBL/GenBank/DDBJ whole genome shotgun (WGS) entry which is preliminary data.</text>
</comment>
<dbReference type="Proteomes" id="UP000664699">
    <property type="component" value="Unassembled WGS sequence"/>
</dbReference>
<dbReference type="SMART" id="SM00304">
    <property type="entry name" value="HAMP"/>
    <property type="match status" value="2"/>
</dbReference>
<proteinExistence type="inferred from homology"/>
<dbReference type="Pfam" id="PF00672">
    <property type="entry name" value="HAMP"/>
    <property type="match status" value="1"/>
</dbReference>
<gene>
    <name evidence="4" type="ORF">JZX89_14375</name>
</gene>
<dbReference type="InterPro" id="IPR051310">
    <property type="entry name" value="MCP_chemotaxis"/>
</dbReference>
<reference evidence="4 5" key="1">
    <citation type="submission" date="2021-03" db="EMBL/GenBank/DDBJ databases">
        <title>Whole genome sequence of Agrobacterium sp. strain Rnr.</title>
        <authorList>
            <person name="Mafakheri H."/>
            <person name="Taghavi S.M."/>
            <person name="Nemanja K."/>
            <person name="Osdaghi E."/>
        </authorList>
    </citation>
    <scope>NUCLEOTIDE SEQUENCE [LARGE SCALE GENOMIC DNA]</scope>
    <source>
        <strain evidence="4 5">Rnr</strain>
    </source>
</reference>
<dbReference type="PANTHER" id="PTHR43531">
    <property type="entry name" value="PROTEIN ICFG"/>
    <property type="match status" value="1"/>
</dbReference>
<evidence type="ECO:0000313" key="4">
    <source>
        <dbReference type="EMBL" id="MBO0131929.1"/>
    </source>
</evidence>
<dbReference type="InterPro" id="IPR003660">
    <property type="entry name" value="HAMP_dom"/>
</dbReference>
<organism evidence="4 5">
    <name type="scientific">Agrobacterium burrii</name>
    <dbReference type="NCBI Taxonomy" id="2815339"/>
    <lineage>
        <taxon>Bacteria</taxon>
        <taxon>Pseudomonadati</taxon>
        <taxon>Pseudomonadota</taxon>
        <taxon>Alphaproteobacteria</taxon>
        <taxon>Hyphomicrobiales</taxon>
        <taxon>Rhizobiaceae</taxon>
        <taxon>Rhizobium/Agrobacterium group</taxon>
        <taxon>Agrobacterium</taxon>
        <taxon>Agrobacterium tumefaciens complex</taxon>
    </lineage>
</organism>
<evidence type="ECO:0000256" key="2">
    <source>
        <dbReference type="ARBA" id="ARBA00029447"/>
    </source>
</evidence>
<feature type="domain" description="HAMP" evidence="3">
    <location>
        <begin position="101"/>
        <end position="153"/>
    </location>
</feature>
<dbReference type="PANTHER" id="PTHR43531:SF11">
    <property type="entry name" value="METHYL-ACCEPTING CHEMOTAXIS PROTEIN 3"/>
    <property type="match status" value="1"/>
</dbReference>